<dbReference type="EMBL" id="JAGDFM010000121">
    <property type="protein sequence ID" value="KAG7385461.1"/>
    <property type="molecule type" value="Genomic_DNA"/>
</dbReference>
<organism evidence="2 3">
    <name type="scientific">Phytophthora pseudosyringae</name>
    <dbReference type="NCBI Taxonomy" id="221518"/>
    <lineage>
        <taxon>Eukaryota</taxon>
        <taxon>Sar</taxon>
        <taxon>Stramenopiles</taxon>
        <taxon>Oomycota</taxon>
        <taxon>Peronosporomycetes</taxon>
        <taxon>Peronosporales</taxon>
        <taxon>Peronosporaceae</taxon>
        <taxon>Phytophthora</taxon>
    </lineage>
</organism>
<name>A0A8T1VW60_9STRA</name>
<sequence>MDQRHQQQLRGVFDEDGHRLVELPSGGRVAVPFDPLYEAARAAAEAARASDPPDELRCRYKSTRCMNLRAKKRNGELHNFCQMHRERANQNQRNSEQRKRSSKQGTRSRRGSQQPGDNQRDPDTDQDEDKALASSLSPGAPLILIPEPLQGTEGPHSEPTYDELKETAMLLSFPDRDRE</sequence>
<evidence type="ECO:0000313" key="2">
    <source>
        <dbReference type="EMBL" id="KAG7385461.1"/>
    </source>
</evidence>
<feature type="region of interest" description="Disordered" evidence="1">
    <location>
        <begin position="80"/>
        <end position="162"/>
    </location>
</feature>
<dbReference type="OrthoDB" id="160528at2759"/>
<feature type="compositionally biased region" description="Basic residues" evidence="1">
    <location>
        <begin position="100"/>
        <end position="110"/>
    </location>
</feature>
<reference evidence="2" key="1">
    <citation type="submission" date="2021-02" db="EMBL/GenBank/DDBJ databases">
        <authorList>
            <person name="Palmer J.M."/>
        </authorList>
    </citation>
    <scope>NUCLEOTIDE SEQUENCE</scope>
    <source>
        <strain evidence="2">SCRP734</strain>
    </source>
</reference>
<dbReference type="Proteomes" id="UP000694044">
    <property type="component" value="Unassembled WGS sequence"/>
</dbReference>
<comment type="caution">
    <text evidence="2">The sequence shown here is derived from an EMBL/GenBank/DDBJ whole genome shotgun (WGS) entry which is preliminary data.</text>
</comment>
<evidence type="ECO:0000313" key="3">
    <source>
        <dbReference type="Proteomes" id="UP000694044"/>
    </source>
</evidence>
<proteinExistence type="predicted"/>
<accession>A0A8T1VW60</accession>
<gene>
    <name evidence="2" type="ORF">PHYPSEUDO_001497</name>
</gene>
<protein>
    <submittedName>
        <fullName evidence="2">Uncharacterized protein</fullName>
    </submittedName>
</protein>
<dbReference type="AlphaFoldDB" id="A0A8T1VW60"/>
<evidence type="ECO:0000256" key="1">
    <source>
        <dbReference type="SAM" id="MobiDB-lite"/>
    </source>
</evidence>
<keyword evidence="3" id="KW-1185">Reference proteome</keyword>